<keyword evidence="5" id="KW-1185">Reference proteome</keyword>
<dbReference type="SUPFAM" id="SSF51905">
    <property type="entry name" value="FAD/NAD(P)-binding domain"/>
    <property type="match status" value="1"/>
</dbReference>
<evidence type="ECO:0000256" key="2">
    <source>
        <dbReference type="ARBA" id="ARBA00023002"/>
    </source>
</evidence>
<dbReference type="Gene3D" id="3.50.50.60">
    <property type="entry name" value="FAD/NAD(P)-binding domain"/>
    <property type="match status" value="1"/>
</dbReference>
<evidence type="ECO:0000259" key="3">
    <source>
        <dbReference type="Pfam" id="PF01593"/>
    </source>
</evidence>
<dbReference type="Pfam" id="PF01593">
    <property type="entry name" value="Amino_oxidase"/>
    <property type="match status" value="1"/>
</dbReference>
<dbReference type="PANTHER" id="PTHR10742:SF386">
    <property type="entry name" value="LYSINE-SPECIFIC HISTONE DEMETHYLASE 1A"/>
    <property type="match status" value="1"/>
</dbReference>
<organism evidence="4 5">
    <name type="scientific">Tetrabaena socialis</name>
    <dbReference type="NCBI Taxonomy" id="47790"/>
    <lineage>
        <taxon>Eukaryota</taxon>
        <taxon>Viridiplantae</taxon>
        <taxon>Chlorophyta</taxon>
        <taxon>core chlorophytes</taxon>
        <taxon>Chlorophyceae</taxon>
        <taxon>CS clade</taxon>
        <taxon>Chlamydomonadales</taxon>
        <taxon>Tetrabaenaceae</taxon>
        <taxon>Tetrabaena</taxon>
    </lineage>
</organism>
<comment type="similarity">
    <text evidence="1">Belongs to the flavin monoamine oxidase family.</text>
</comment>
<dbReference type="InterPro" id="IPR036188">
    <property type="entry name" value="FAD/NAD-bd_sf"/>
</dbReference>
<dbReference type="GO" id="GO:0006598">
    <property type="term" value="P:polyamine catabolic process"/>
    <property type="evidence" value="ECO:0007669"/>
    <property type="project" value="TreeGrafter"/>
</dbReference>
<protein>
    <submittedName>
        <fullName evidence="4">Polyamine oxidase 3</fullName>
    </submittedName>
</protein>
<keyword evidence="2" id="KW-0560">Oxidoreductase</keyword>
<sequence>MASPHPAPPETADVLVLGAGIAGLSAAASLRSAGMRVVVLEARHRIGGRLHTVPIGVSTPTNPGAPYAVDMGGAWVHGIGGANAPNHLYALASQLGLGCCVTDYTDSVIYAAQGRLTDGAVADIEQLYHGFEQHLHSLLHAPDPRLALMPIQAAMEAYSRERRLTPAQHSNLAFAVSNHMEHYWAGEARFMGVAALEEDVLPGGDVVLAAGYGGIVRQLAAGLDVRMRHEVLAVQYDAPPGAGAGGVTVTARIAAPAAEGVGPAAEGGGGGAVRQFRARAVVVTLPLGVLRSGAVAFSPPLELADPRKAAAIGRLGVAVYNKTTRGFYHSACARADHSPPKGES</sequence>
<accession>A0A2J8AKC1</accession>
<comment type="caution">
    <text evidence="4">The sequence shown here is derived from an EMBL/GenBank/DDBJ whole genome shotgun (WGS) entry which is preliminary data.</text>
</comment>
<evidence type="ECO:0000313" key="5">
    <source>
        <dbReference type="Proteomes" id="UP000236333"/>
    </source>
</evidence>
<dbReference type="InterPro" id="IPR050281">
    <property type="entry name" value="Flavin_monoamine_oxidase"/>
</dbReference>
<dbReference type="AlphaFoldDB" id="A0A2J8AKC1"/>
<dbReference type="GO" id="GO:0046592">
    <property type="term" value="F:polyamine oxidase activity"/>
    <property type="evidence" value="ECO:0007669"/>
    <property type="project" value="TreeGrafter"/>
</dbReference>
<dbReference type="EMBL" id="PGGS01000001">
    <property type="protein sequence ID" value="PNH12967.1"/>
    <property type="molecule type" value="Genomic_DNA"/>
</dbReference>
<dbReference type="InterPro" id="IPR002937">
    <property type="entry name" value="Amino_oxidase"/>
</dbReference>
<gene>
    <name evidence="4" type="ORF">TSOC_000013</name>
</gene>
<name>A0A2J8AKC1_9CHLO</name>
<dbReference type="OrthoDB" id="5046242at2759"/>
<feature type="domain" description="Amine oxidase" evidence="3">
    <location>
        <begin position="21"/>
        <end position="322"/>
    </location>
</feature>
<dbReference type="Proteomes" id="UP000236333">
    <property type="component" value="Unassembled WGS sequence"/>
</dbReference>
<evidence type="ECO:0000313" key="4">
    <source>
        <dbReference type="EMBL" id="PNH12967.1"/>
    </source>
</evidence>
<dbReference type="PANTHER" id="PTHR10742">
    <property type="entry name" value="FLAVIN MONOAMINE OXIDASE"/>
    <property type="match status" value="1"/>
</dbReference>
<evidence type="ECO:0000256" key="1">
    <source>
        <dbReference type="ARBA" id="ARBA00005995"/>
    </source>
</evidence>
<proteinExistence type="inferred from homology"/>
<reference evidence="4 5" key="1">
    <citation type="journal article" date="2017" name="Mol. Biol. Evol.">
        <title>The 4-celled Tetrabaena socialis nuclear genome reveals the essential components for genetic control of cell number at the origin of multicellularity in the volvocine lineage.</title>
        <authorList>
            <person name="Featherston J."/>
            <person name="Arakaki Y."/>
            <person name="Hanschen E.R."/>
            <person name="Ferris P.J."/>
            <person name="Michod R.E."/>
            <person name="Olson B.J.S.C."/>
            <person name="Nozaki H."/>
            <person name="Durand P.M."/>
        </authorList>
    </citation>
    <scope>NUCLEOTIDE SEQUENCE [LARGE SCALE GENOMIC DNA]</scope>
    <source>
        <strain evidence="4 5">NIES-571</strain>
    </source>
</reference>